<feature type="signal peptide" evidence="1">
    <location>
        <begin position="1"/>
        <end position="22"/>
    </location>
</feature>
<protein>
    <submittedName>
        <fullName evidence="3">SnoaL-like domain protein</fullName>
    </submittedName>
</protein>
<evidence type="ECO:0000313" key="4">
    <source>
        <dbReference type="Proteomes" id="UP000315010"/>
    </source>
</evidence>
<reference evidence="3 4" key="1">
    <citation type="submission" date="2019-02" db="EMBL/GenBank/DDBJ databases">
        <title>Deep-cultivation of Planctomycetes and their phenomic and genomic characterization uncovers novel biology.</title>
        <authorList>
            <person name="Wiegand S."/>
            <person name="Jogler M."/>
            <person name="Boedeker C."/>
            <person name="Pinto D."/>
            <person name="Vollmers J."/>
            <person name="Rivas-Marin E."/>
            <person name="Kohn T."/>
            <person name="Peeters S.H."/>
            <person name="Heuer A."/>
            <person name="Rast P."/>
            <person name="Oberbeckmann S."/>
            <person name="Bunk B."/>
            <person name="Jeske O."/>
            <person name="Meyerdierks A."/>
            <person name="Storesund J.E."/>
            <person name="Kallscheuer N."/>
            <person name="Luecker S."/>
            <person name="Lage O.M."/>
            <person name="Pohl T."/>
            <person name="Merkel B.J."/>
            <person name="Hornburger P."/>
            <person name="Mueller R.-W."/>
            <person name="Bruemmer F."/>
            <person name="Labrenz M."/>
            <person name="Spormann A.M."/>
            <person name="Op Den Camp H."/>
            <person name="Overmann J."/>
            <person name="Amann R."/>
            <person name="Jetten M.S.M."/>
            <person name="Mascher T."/>
            <person name="Medema M.H."/>
            <person name="Devos D.P."/>
            <person name="Kaster A.-K."/>
            <person name="Ovreas L."/>
            <person name="Rohde M."/>
            <person name="Galperin M.Y."/>
            <person name="Jogler C."/>
        </authorList>
    </citation>
    <scope>NUCLEOTIDE SEQUENCE [LARGE SCALE GENOMIC DNA]</scope>
    <source>
        <strain evidence="3 4">CA13</strain>
    </source>
</reference>
<accession>A0A5C5Z1Z0</accession>
<evidence type="ECO:0000313" key="3">
    <source>
        <dbReference type="EMBL" id="TWT81402.1"/>
    </source>
</evidence>
<keyword evidence="1" id="KW-0732">Signal</keyword>
<feature type="domain" description="SnoaL-like" evidence="2">
    <location>
        <begin position="36"/>
        <end position="129"/>
    </location>
</feature>
<evidence type="ECO:0000259" key="2">
    <source>
        <dbReference type="Pfam" id="PF12680"/>
    </source>
</evidence>
<name>A0A5C5Z1Z0_9BACT</name>
<dbReference type="OrthoDB" id="263788at2"/>
<dbReference type="InterPro" id="IPR032710">
    <property type="entry name" value="NTF2-like_dom_sf"/>
</dbReference>
<dbReference type="EMBL" id="SJPJ01000001">
    <property type="protein sequence ID" value="TWT81402.1"/>
    <property type="molecule type" value="Genomic_DNA"/>
</dbReference>
<feature type="chain" id="PRO_5022689605" evidence="1">
    <location>
        <begin position="23"/>
        <end position="297"/>
    </location>
</feature>
<keyword evidence="4" id="KW-1185">Reference proteome</keyword>
<evidence type="ECO:0000256" key="1">
    <source>
        <dbReference type="SAM" id="SignalP"/>
    </source>
</evidence>
<dbReference type="AlphaFoldDB" id="A0A5C5Z1Z0"/>
<dbReference type="Pfam" id="PF12680">
    <property type="entry name" value="SnoaL_2"/>
    <property type="match status" value="1"/>
</dbReference>
<comment type="caution">
    <text evidence="3">The sequence shown here is derived from an EMBL/GenBank/DDBJ whole genome shotgun (WGS) entry which is preliminary data.</text>
</comment>
<dbReference type="InterPro" id="IPR037401">
    <property type="entry name" value="SnoaL-like"/>
</dbReference>
<sequence precursor="true">MRNPTFINCLLLLFAIPGLASAQAPDREIASVSGRVASYLEAFNRRDLDACAEHFSETAEYIVPGSSQRIQGRTAIREALETLLKTDEKFELSVTEQRFRKVTQDAVLEEGTATLVSESHGLERAQYLVVHVQQGQKWYRDSVHEVAVVTSVAESKLRELEWLIGDWTYENAGGSTEIHGQWINNQRFISRSFTVRGGNGNELNGRQIIGWDPSAGVIRSWSFDSQGAFEQGVWHRVGNRWRVKVRAVLPDGSVGSEQRVLTPETDGKLTSEVVEQQVQGRLLPLPGKVSLVRRIAK</sequence>
<proteinExistence type="predicted"/>
<gene>
    <name evidence="3" type="ORF">CA13_28550</name>
</gene>
<dbReference type="Proteomes" id="UP000315010">
    <property type="component" value="Unassembled WGS sequence"/>
</dbReference>
<dbReference type="SUPFAM" id="SSF54427">
    <property type="entry name" value="NTF2-like"/>
    <property type="match status" value="1"/>
</dbReference>
<dbReference type="Gene3D" id="3.10.450.50">
    <property type="match status" value="1"/>
</dbReference>
<dbReference type="RefSeq" id="WP_146397322.1">
    <property type="nucleotide sequence ID" value="NZ_SJPJ01000001.1"/>
</dbReference>
<organism evidence="3 4">
    <name type="scientific">Novipirellula herctigrandis</name>
    <dbReference type="NCBI Taxonomy" id="2527986"/>
    <lineage>
        <taxon>Bacteria</taxon>
        <taxon>Pseudomonadati</taxon>
        <taxon>Planctomycetota</taxon>
        <taxon>Planctomycetia</taxon>
        <taxon>Pirellulales</taxon>
        <taxon>Pirellulaceae</taxon>
        <taxon>Novipirellula</taxon>
    </lineage>
</organism>